<dbReference type="Proteomes" id="UP000694892">
    <property type="component" value="Chromosome 5L"/>
</dbReference>
<dbReference type="AlphaFoldDB" id="A0A974CU78"/>
<sequence length="78" mass="8597">MFIWASEVEGLQSSSQRLDCLTYSGKTGSTCIASFQLEPYTPVSAYQVMYNVGASYGKGRDQIPSSSAPDWKACSDWR</sequence>
<name>A0A974CU78_XENLA</name>
<reference evidence="3" key="1">
    <citation type="journal article" date="2016" name="Nature">
        <title>Genome evolution in the allotetraploid frog Xenopus laevis.</title>
        <authorList>
            <person name="Session A.M."/>
            <person name="Uno Y."/>
            <person name="Kwon T."/>
            <person name="Chapman J.A."/>
            <person name="Toyoda A."/>
            <person name="Takahashi S."/>
            <person name="Fukui A."/>
            <person name="Hikosaka A."/>
            <person name="Suzuki A."/>
            <person name="Kondo M."/>
            <person name="van Heeringen S.J."/>
            <person name="Quigley I."/>
            <person name="Heinz S."/>
            <person name="Ogino H."/>
            <person name="Ochi H."/>
            <person name="Hellsten U."/>
            <person name="Lyons J.B."/>
            <person name="Simakov O."/>
            <person name="Putnam N."/>
            <person name="Stites J."/>
            <person name="Kuroki Y."/>
            <person name="Tanaka T."/>
            <person name="Michiue T."/>
            <person name="Watanabe M."/>
            <person name="Bogdanovic O."/>
            <person name="Lister R."/>
            <person name="Georgiou G."/>
            <person name="Paranjpe S.S."/>
            <person name="van Kruijsbergen I."/>
            <person name="Shu S."/>
            <person name="Carlson J."/>
            <person name="Kinoshita T."/>
            <person name="Ohta Y."/>
            <person name="Mawaribuchi S."/>
            <person name="Jenkins J."/>
            <person name="Grimwood J."/>
            <person name="Schmutz J."/>
            <person name="Mitros T."/>
            <person name="Mozaffari S.V."/>
            <person name="Suzuki Y."/>
            <person name="Haramoto Y."/>
            <person name="Yamamoto T.S."/>
            <person name="Takagi C."/>
            <person name="Heald R."/>
            <person name="Miller K."/>
            <person name="Haudenschild C."/>
            <person name="Kitzman J."/>
            <person name="Nakayama T."/>
            <person name="Izutsu Y."/>
            <person name="Robert J."/>
            <person name="Fortriede J."/>
            <person name="Burns K."/>
            <person name="Lotay V."/>
            <person name="Karimi K."/>
            <person name="Yasuoka Y."/>
            <person name="Dichmann D.S."/>
            <person name="Flajnik M.F."/>
            <person name="Houston D.W."/>
            <person name="Shendure J."/>
            <person name="DuPasquier L."/>
            <person name="Vize P.D."/>
            <person name="Zorn A.M."/>
            <person name="Ito M."/>
            <person name="Marcotte E.M."/>
            <person name="Wallingford J.B."/>
            <person name="Ito Y."/>
            <person name="Asashima M."/>
            <person name="Ueno N."/>
            <person name="Matsuda Y."/>
            <person name="Veenstra G.J."/>
            <person name="Fujiyama A."/>
            <person name="Harland R.M."/>
            <person name="Taira M."/>
            <person name="Rokhsar D.S."/>
        </authorList>
    </citation>
    <scope>NUCLEOTIDE SEQUENCE [LARGE SCALE GENOMIC DNA]</scope>
    <source>
        <strain evidence="3">J</strain>
    </source>
</reference>
<dbReference type="EMBL" id="CM004474">
    <property type="protein sequence ID" value="OCT79552.1"/>
    <property type="molecule type" value="Genomic_DNA"/>
</dbReference>
<organism evidence="2 3">
    <name type="scientific">Xenopus laevis</name>
    <name type="common">African clawed frog</name>
    <dbReference type="NCBI Taxonomy" id="8355"/>
    <lineage>
        <taxon>Eukaryota</taxon>
        <taxon>Metazoa</taxon>
        <taxon>Chordata</taxon>
        <taxon>Craniata</taxon>
        <taxon>Vertebrata</taxon>
        <taxon>Euteleostomi</taxon>
        <taxon>Amphibia</taxon>
        <taxon>Batrachia</taxon>
        <taxon>Anura</taxon>
        <taxon>Pipoidea</taxon>
        <taxon>Pipidae</taxon>
        <taxon>Xenopodinae</taxon>
        <taxon>Xenopus</taxon>
        <taxon>Xenopus</taxon>
    </lineage>
</organism>
<proteinExistence type="predicted"/>
<feature type="region of interest" description="Disordered" evidence="1">
    <location>
        <begin position="57"/>
        <end position="78"/>
    </location>
</feature>
<evidence type="ECO:0000313" key="3">
    <source>
        <dbReference type="Proteomes" id="UP000694892"/>
    </source>
</evidence>
<gene>
    <name evidence="2" type="ORF">XELAEV_18026361mg</name>
</gene>
<evidence type="ECO:0000256" key="1">
    <source>
        <dbReference type="SAM" id="MobiDB-lite"/>
    </source>
</evidence>
<protein>
    <submittedName>
        <fullName evidence="2">Uncharacterized protein</fullName>
    </submittedName>
</protein>
<evidence type="ECO:0000313" key="2">
    <source>
        <dbReference type="EMBL" id="OCT79552.1"/>
    </source>
</evidence>
<accession>A0A974CU78</accession>